<sequence length="138" mass="14842">MTGFTIGHLAKQAGVGIDTVRFYERSGLLQPAGRAASGYRRYGEAELQRLGFIRRAKELGFSLDEIAELLSLSERRSVAGIKSAAAEKLADIEARISDLRRIRHGLKALVDACPGHGEVAACPILNALGQPAKARSSR</sequence>
<dbReference type="SMART" id="SM00422">
    <property type="entry name" value="HTH_MERR"/>
    <property type="match status" value="1"/>
</dbReference>
<dbReference type="Proteomes" id="UP000613768">
    <property type="component" value="Unassembled WGS sequence"/>
</dbReference>
<evidence type="ECO:0000313" key="4">
    <source>
        <dbReference type="Proteomes" id="UP000613768"/>
    </source>
</evidence>
<dbReference type="PANTHER" id="PTHR30204">
    <property type="entry name" value="REDOX-CYCLING DRUG-SENSING TRANSCRIPTIONAL ACTIVATOR SOXR"/>
    <property type="match status" value="1"/>
</dbReference>
<dbReference type="EMBL" id="JACYTR010000001">
    <property type="protein sequence ID" value="MBD8524282.1"/>
    <property type="molecule type" value="Genomic_DNA"/>
</dbReference>
<dbReference type="GO" id="GO:0003677">
    <property type="term" value="F:DNA binding"/>
    <property type="evidence" value="ECO:0007669"/>
    <property type="project" value="UniProtKB-KW"/>
</dbReference>
<protein>
    <submittedName>
        <fullName evidence="3">MerR family transcriptional regulator</fullName>
    </submittedName>
</protein>
<proteinExistence type="predicted"/>
<dbReference type="PROSITE" id="PS50937">
    <property type="entry name" value="HTH_MERR_2"/>
    <property type="match status" value="1"/>
</dbReference>
<dbReference type="Pfam" id="PF13411">
    <property type="entry name" value="MerR_1"/>
    <property type="match status" value="1"/>
</dbReference>
<dbReference type="PANTHER" id="PTHR30204:SF92">
    <property type="entry name" value="HTH-TYPE TRANSCRIPTIONAL REGULATOR ZNTR"/>
    <property type="match status" value="1"/>
</dbReference>
<keyword evidence="1" id="KW-0238">DNA-binding</keyword>
<name>A0AAW3ZH15_9GAMM</name>
<keyword evidence="4" id="KW-1185">Reference proteome</keyword>
<accession>A0AAW3ZH15</accession>
<dbReference type="AlphaFoldDB" id="A0AAW3ZH15"/>
<dbReference type="GO" id="GO:0003700">
    <property type="term" value="F:DNA-binding transcription factor activity"/>
    <property type="evidence" value="ECO:0007669"/>
    <property type="project" value="InterPro"/>
</dbReference>
<organism evidence="3 4">
    <name type="scientific">Pseudomarimonas arenosa</name>
    <dbReference type="NCBI Taxonomy" id="2774145"/>
    <lineage>
        <taxon>Bacteria</taxon>
        <taxon>Pseudomonadati</taxon>
        <taxon>Pseudomonadota</taxon>
        <taxon>Gammaproteobacteria</taxon>
        <taxon>Lysobacterales</taxon>
        <taxon>Lysobacteraceae</taxon>
        <taxon>Pseudomarimonas</taxon>
    </lineage>
</organism>
<dbReference type="PRINTS" id="PR00040">
    <property type="entry name" value="HTHMERR"/>
</dbReference>
<dbReference type="SUPFAM" id="SSF46955">
    <property type="entry name" value="Putative DNA-binding domain"/>
    <property type="match status" value="1"/>
</dbReference>
<feature type="domain" description="HTH merR-type" evidence="2">
    <location>
        <begin position="3"/>
        <end position="72"/>
    </location>
</feature>
<gene>
    <name evidence="3" type="ORF">IFO71_00865</name>
</gene>
<dbReference type="InterPro" id="IPR000551">
    <property type="entry name" value="MerR-type_HTH_dom"/>
</dbReference>
<dbReference type="InterPro" id="IPR047057">
    <property type="entry name" value="MerR_fam"/>
</dbReference>
<evidence type="ECO:0000313" key="3">
    <source>
        <dbReference type="EMBL" id="MBD8524282.1"/>
    </source>
</evidence>
<dbReference type="RefSeq" id="WP_192027624.1">
    <property type="nucleotide sequence ID" value="NZ_JACYTR010000001.1"/>
</dbReference>
<evidence type="ECO:0000259" key="2">
    <source>
        <dbReference type="PROSITE" id="PS50937"/>
    </source>
</evidence>
<dbReference type="InterPro" id="IPR009061">
    <property type="entry name" value="DNA-bd_dom_put_sf"/>
</dbReference>
<reference evidence="3 4" key="1">
    <citation type="submission" date="2020-09" db="EMBL/GenBank/DDBJ databases">
        <title>Pseudoxanthomonas sp. CAU 1598 isolated from sand of Yaerae Beach.</title>
        <authorList>
            <person name="Kim W."/>
        </authorList>
    </citation>
    <scope>NUCLEOTIDE SEQUENCE [LARGE SCALE GENOMIC DNA]</scope>
    <source>
        <strain evidence="3 4">CAU 1598</strain>
    </source>
</reference>
<comment type="caution">
    <text evidence="3">The sequence shown here is derived from an EMBL/GenBank/DDBJ whole genome shotgun (WGS) entry which is preliminary data.</text>
</comment>
<dbReference type="Gene3D" id="1.10.1660.10">
    <property type="match status" value="1"/>
</dbReference>
<evidence type="ECO:0000256" key="1">
    <source>
        <dbReference type="ARBA" id="ARBA00023125"/>
    </source>
</evidence>